<gene>
    <name evidence="7" type="ORF">N4S67_26060</name>
</gene>
<accession>A0ABT2MHW3</accession>
<feature type="domain" description="Reductase C-terminal" evidence="6">
    <location>
        <begin position="325"/>
        <end position="391"/>
    </location>
</feature>
<dbReference type="Proteomes" id="UP001206639">
    <property type="component" value="Unassembled WGS sequence"/>
</dbReference>
<dbReference type="Pfam" id="PF07992">
    <property type="entry name" value="Pyr_redox_2"/>
    <property type="match status" value="1"/>
</dbReference>
<evidence type="ECO:0000313" key="7">
    <source>
        <dbReference type="EMBL" id="MCT7661866.1"/>
    </source>
</evidence>
<dbReference type="SUPFAM" id="SSF51905">
    <property type="entry name" value="FAD/NAD(P)-binding domain"/>
    <property type="match status" value="1"/>
</dbReference>
<evidence type="ECO:0000313" key="8">
    <source>
        <dbReference type="Proteomes" id="UP001206639"/>
    </source>
</evidence>
<dbReference type="InterPro" id="IPR028202">
    <property type="entry name" value="Reductase_C"/>
</dbReference>
<dbReference type="Gene3D" id="3.50.50.60">
    <property type="entry name" value="FAD/NAD(P)-binding domain"/>
    <property type="match status" value="2"/>
</dbReference>
<keyword evidence="8" id="KW-1185">Reference proteome</keyword>
<dbReference type="PRINTS" id="PR00411">
    <property type="entry name" value="PNDRDTASEI"/>
</dbReference>
<keyword evidence="2" id="KW-0285">Flavoprotein</keyword>
<dbReference type="Gene3D" id="3.30.390.30">
    <property type="match status" value="1"/>
</dbReference>
<evidence type="ECO:0000256" key="2">
    <source>
        <dbReference type="ARBA" id="ARBA00022630"/>
    </source>
</evidence>
<evidence type="ECO:0000259" key="6">
    <source>
        <dbReference type="Pfam" id="PF14759"/>
    </source>
</evidence>
<evidence type="ECO:0000256" key="4">
    <source>
        <dbReference type="ARBA" id="ARBA00023002"/>
    </source>
</evidence>
<organism evidence="7 8">
    <name type="scientific">Mycobacterium deserti</name>
    <dbReference type="NCBI Taxonomy" id="2978347"/>
    <lineage>
        <taxon>Bacteria</taxon>
        <taxon>Bacillati</taxon>
        <taxon>Actinomycetota</taxon>
        <taxon>Actinomycetes</taxon>
        <taxon>Mycobacteriales</taxon>
        <taxon>Mycobacteriaceae</taxon>
        <taxon>Mycobacterium</taxon>
    </lineage>
</organism>
<sequence length="408" mass="42869">MTLGTIAIVGVSLAGFRAAEALRGQGYSGRLVLIGQEPHFPPIDRPPMSKQLLSGEYPVERARLSSVTDLGVDTLLLLPDVATGLNLDERQIHLRSGGDVQFDSLLIATGAAARPFPGRGGDLDGVLTLRTIEDSQALHEQLTPPCRLVVIGAGFIGTEIAATAKSLGINVTVVEASAHPLERGGGRIVGEYVRDIHAHHGVDMRLQSFVRSIDGDGRVESVTLDDGTVLPADVVVVAIGSLPNTEWLEDSGLPVDDGIVCGANLLVADTPFIAGAGDVARWYNPLFGCSMRVEHWTNAVEQAAAAATSLLAGPRAAPSHSSVPYVWSDQYGAKLQLIGITTGDFVLLERGPADAPLMVGAFIERDRVVGGVCINRPAAVSKLRRLVLRGGTRSDVEGVTAVPTAIRG</sequence>
<keyword evidence="4" id="KW-0560">Oxidoreductase</keyword>
<dbReference type="InterPro" id="IPR050446">
    <property type="entry name" value="FAD-oxidoreductase/Apoptosis"/>
</dbReference>
<dbReference type="PRINTS" id="PR00368">
    <property type="entry name" value="FADPNR"/>
</dbReference>
<feature type="domain" description="FAD/NAD(P)-binding" evidence="5">
    <location>
        <begin position="6"/>
        <end position="303"/>
    </location>
</feature>
<name>A0ABT2MHW3_9MYCO</name>
<dbReference type="InterPro" id="IPR016156">
    <property type="entry name" value="FAD/NAD-linked_Rdtase_dimer_sf"/>
</dbReference>
<dbReference type="SUPFAM" id="SSF55424">
    <property type="entry name" value="FAD/NAD-linked reductases, dimerisation (C-terminal) domain"/>
    <property type="match status" value="1"/>
</dbReference>
<reference evidence="8" key="1">
    <citation type="submission" date="2023-07" db="EMBL/GenBank/DDBJ databases">
        <authorList>
            <person name="Deng Y."/>
            <person name="Zhang Y.-Q."/>
        </authorList>
    </citation>
    <scope>NUCLEOTIDE SEQUENCE [LARGE SCALE GENOMIC DNA]</scope>
    <source>
        <strain evidence="8">CPCC 205710</strain>
    </source>
</reference>
<evidence type="ECO:0000256" key="3">
    <source>
        <dbReference type="ARBA" id="ARBA00022827"/>
    </source>
</evidence>
<dbReference type="InterPro" id="IPR023753">
    <property type="entry name" value="FAD/NAD-binding_dom"/>
</dbReference>
<dbReference type="PANTHER" id="PTHR43557:SF2">
    <property type="entry name" value="RIESKE DOMAIN-CONTAINING PROTEIN-RELATED"/>
    <property type="match status" value="1"/>
</dbReference>
<dbReference type="Pfam" id="PF14759">
    <property type="entry name" value="Reductase_C"/>
    <property type="match status" value="1"/>
</dbReference>
<keyword evidence="3" id="KW-0274">FAD</keyword>
<dbReference type="InterPro" id="IPR036188">
    <property type="entry name" value="FAD/NAD-bd_sf"/>
</dbReference>
<dbReference type="PANTHER" id="PTHR43557">
    <property type="entry name" value="APOPTOSIS-INDUCING FACTOR 1"/>
    <property type="match status" value="1"/>
</dbReference>
<evidence type="ECO:0000259" key="5">
    <source>
        <dbReference type="Pfam" id="PF07992"/>
    </source>
</evidence>
<dbReference type="RefSeq" id="WP_260995941.1">
    <property type="nucleotide sequence ID" value="NZ_JAODWD010000007.1"/>
</dbReference>
<dbReference type="EMBL" id="JAODWD010000007">
    <property type="protein sequence ID" value="MCT7661866.1"/>
    <property type="molecule type" value="Genomic_DNA"/>
</dbReference>
<protein>
    <submittedName>
        <fullName evidence="7">FAD-dependent oxidoreductase</fullName>
    </submittedName>
</protein>
<comment type="cofactor">
    <cofactor evidence="1">
        <name>FAD</name>
        <dbReference type="ChEBI" id="CHEBI:57692"/>
    </cofactor>
</comment>
<evidence type="ECO:0000256" key="1">
    <source>
        <dbReference type="ARBA" id="ARBA00001974"/>
    </source>
</evidence>
<comment type="caution">
    <text evidence="7">The sequence shown here is derived from an EMBL/GenBank/DDBJ whole genome shotgun (WGS) entry which is preliminary data.</text>
</comment>
<proteinExistence type="predicted"/>